<evidence type="ECO:0000256" key="4">
    <source>
        <dbReference type="ARBA" id="ARBA00022456"/>
    </source>
</evidence>
<comment type="cofactor">
    <cofactor evidence="1 8">
        <name>FAD</name>
        <dbReference type="ChEBI" id="CHEBI:57692"/>
    </cofactor>
</comment>
<comment type="pathway">
    <text evidence="2">Amino-acid degradation; L-valine degradation.</text>
</comment>
<evidence type="ECO:0000256" key="7">
    <source>
        <dbReference type="ARBA" id="ARBA00023002"/>
    </source>
</evidence>
<dbReference type="SUPFAM" id="SSF47203">
    <property type="entry name" value="Acyl-CoA dehydrogenase C-terminal domain-like"/>
    <property type="match status" value="1"/>
</dbReference>
<accession>A0A8J7YIT0</accession>
<dbReference type="EMBL" id="JAGVSJ010000005">
    <property type="protein sequence ID" value="MBX8631507.1"/>
    <property type="molecule type" value="Genomic_DNA"/>
</dbReference>
<dbReference type="Pfam" id="PF00441">
    <property type="entry name" value="Acyl-CoA_dh_1"/>
    <property type="match status" value="1"/>
</dbReference>
<dbReference type="Pfam" id="PF02770">
    <property type="entry name" value="Acyl-CoA_dh_M"/>
    <property type="match status" value="1"/>
</dbReference>
<dbReference type="FunFam" id="1.10.540.10:FF:000002">
    <property type="entry name" value="Acyl-CoA dehydrogenase FadE19"/>
    <property type="match status" value="1"/>
</dbReference>
<proteinExistence type="inferred from homology"/>
<dbReference type="InterPro" id="IPR009075">
    <property type="entry name" value="AcylCo_DH/oxidase_C"/>
</dbReference>
<evidence type="ECO:0000313" key="13">
    <source>
        <dbReference type="Proteomes" id="UP000716004"/>
    </source>
</evidence>
<dbReference type="Pfam" id="PF02771">
    <property type="entry name" value="Acyl-CoA_dh_N"/>
    <property type="match status" value="1"/>
</dbReference>
<reference evidence="12" key="1">
    <citation type="submission" date="2021-04" db="EMBL/GenBank/DDBJ databases">
        <title>Genomic insights into ecological role and evolution of a novel Thermoplasmata order Candidatus Sysuiplasmatales.</title>
        <authorList>
            <person name="Yuan Y."/>
        </authorList>
    </citation>
    <scope>NUCLEOTIDE SEQUENCE</scope>
    <source>
        <strain evidence="12">YP2-bin.285</strain>
    </source>
</reference>
<evidence type="ECO:0000256" key="5">
    <source>
        <dbReference type="ARBA" id="ARBA00022630"/>
    </source>
</evidence>
<evidence type="ECO:0000259" key="10">
    <source>
        <dbReference type="Pfam" id="PF02770"/>
    </source>
</evidence>
<sequence>MIDFTFSEEQELLRRSAREFFESELRPLSESIDREAKFPADIIRKMGQMGYMGVPVPERYGGAGLGKVGYCLLMEELGRVDASVTTILAAHCSLGSIPLLYFGSEEQKERYLVPAARGRTIHSFNLSEPEAGSDAASIRTTAVRDGSDFILNGTKLWATNGKEADVFIVFAVTDRKQGARGISAFIVERGYDGLRFGSEEDKMGIRGSSTLQIYYDGVRVPRENLLGEQGKGFSIAMTTLDVGRLSLAAGSLGASRRAIELALQHARNRVQFGRPIAEHQAIQFKLADMGMKTEALRYFLYNVASRADRMGNQPATWTENDRRSLTRHAAMLKVLASETASFCVDESLQIHGGTGFTRRTEIERMYRDARISEIYEGTNEIQRMVIGRNIARYGLE</sequence>
<dbReference type="Gene3D" id="2.40.110.10">
    <property type="entry name" value="Butyryl-CoA Dehydrogenase, subunit A, domain 2"/>
    <property type="match status" value="1"/>
</dbReference>
<evidence type="ECO:0000256" key="2">
    <source>
        <dbReference type="ARBA" id="ARBA00005109"/>
    </source>
</evidence>
<dbReference type="InterPro" id="IPR036250">
    <property type="entry name" value="AcylCo_DH-like_C"/>
</dbReference>
<dbReference type="InterPro" id="IPR037069">
    <property type="entry name" value="AcylCoA_DH/ox_N_sf"/>
</dbReference>
<dbReference type="GO" id="GO:0003995">
    <property type="term" value="F:acyl-CoA dehydrogenase activity"/>
    <property type="evidence" value="ECO:0007669"/>
    <property type="project" value="TreeGrafter"/>
</dbReference>
<dbReference type="Gene3D" id="1.20.140.10">
    <property type="entry name" value="Butyryl-CoA Dehydrogenase, subunit A, domain 3"/>
    <property type="match status" value="1"/>
</dbReference>
<dbReference type="SUPFAM" id="SSF56645">
    <property type="entry name" value="Acyl-CoA dehydrogenase NM domain-like"/>
    <property type="match status" value="1"/>
</dbReference>
<dbReference type="AlphaFoldDB" id="A0A8J7YIT0"/>
<evidence type="ECO:0000256" key="6">
    <source>
        <dbReference type="ARBA" id="ARBA00022827"/>
    </source>
</evidence>
<dbReference type="Gene3D" id="1.10.540.10">
    <property type="entry name" value="Acyl-CoA dehydrogenase/oxidase, N-terminal domain"/>
    <property type="match status" value="1"/>
</dbReference>
<evidence type="ECO:0000256" key="1">
    <source>
        <dbReference type="ARBA" id="ARBA00001974"/>
    </source>
</evidence>
<evidence type="ECO:0000259" key="9">
    <source>
        <dbReference type="Pfam" id="PF00441"/>
    </source>
</evidence>
<feature type="domain" description="Acyl-CoA oxidase/dehydrogenase middle" evidence="10">
    <location>
        <begin position="124"/>
        <end position="218"/>
    </location>
</feature>
<keyword evidence="4" id="KW-0101">Branched-chain amino acid catabolism</keyword>
<evidence type="ECO:0000313" key="12">
    <source>
        <dbReference type="EMBL" id="MBX8631507.1"/>
    </source>
</evidence>
<dbReference type="PANTHER" id="PTHR43884">
    <property type="entry name" value="ACYL-COA DEHYDROGENASE"/>
    <property type="match status" value="1"/>
</dbReference>
<dbReference type="FunFam" id="2.40.110.10:FF:000001">
    <property type="entry name" value="Acyl-CoA dehydrogenase, mitochondrial"/>
    <property type="match status" value="1"/>
</dbReference>
<dbReference type="FunFam" id="1.20.140.10:FF:000001">
    <property type="entry name" value="Acyl-CoA dehydrogenase"/>
    <property type="match status" value="1"/>
</dbReference>
<dbReference type="InterPro" id="IPR009100">
    <property type="entry name" value="AcylCoA_DH/oxidase_NM_dom_sf"/>
</dbReference>
<evidence type="ECO:0000256" key="3">
    <source>
        <dbReference type="ARBA" id="ARBA00009347"/>
    </source>
</evidence>
<dbReference type="InterPro" id="IPR006091">
    <property type="entry name" value="Acyl-CoA_Oxase/DH_mid-dom"/>
</dbReference>
<protein>
    <submittedName>
        <fullName evidence="12">Acyl-CoA dehydrogenase family protein</fullName>
    </submittedName>
</protein>
<evidence type="ECO:0000256" key="8">
    <source>
        <dbReference type="RuleBase" id="RU362125"/>
    </source>
</evidence>
<comment type="similarity">
    <text evidence="3 8">Belongs to the acyl-CoA dehydrogenase family.</text>
</comment>
<dbReference type="GO" id="GO:0009083">
    <property type="term" value="P:branched-chain amino acid catabolic process"/>
    <property type="evidence" value="ECO:0007669"/>
    <property type="project" value="UniProtKB-KW"/>
</dbReference>
<dbReference type="PANTHER" id="PTHR43884:SF12">
    <property type="entry name" value="ISOVALERYL-COA DEHYDROGENASE, MITOCHONDRIAL-RELATED"/>
    <property type="match status" value="1"/>
</dbReference>
<dbReference type="InterPro" id="IPR013786">
    <property type="entry name" value="AcylCoA_DH/ox_N"/>
</dbReference>
<gene>
    <name evidence="12" type="ORF">J9259_03165</name>
</gene>
<keyword evidence="5 8" id="KW-0285">Flavoprotein</keyword>
<dbReference type="PIRSF" id="PIRSF016578">
    <property type="entry name" value="HsaA"/>
    <property type="match status" value="1"/>
</dbReference>
<dbReference type="GO" id="GO:0050660">
    <property type="term" value="F:flavin adenine dinucleotide binding"/>
    <property type="evidence" value="ECO:0007669"/>
    <property type="project" value="InterPro"/>
</dbReference>
<feature type="domain" description="Acyl-CoA dehydrogenase/oxidase N-terminal" evidence="11">
    <location>
        <begin position="7"/>
        <end position="118"/>
    </location>
</feature>
<keyword evidence="7 8" id="KW-0560">Oxidoreductase</keyword>
<name>A0A8J7YIT0_9ARCH</name>
<dbReference type="InterPro" id="IPR046373">
    <property type="entry name" value="Acyl-CoA_Oxase/DH_mid-dom_sf"/>
</dbReference>
<organism evidence="12 13">
    <name type="scientific">Candidatus Sysuiplasma superficiale</name>
    <dbReference type="NCBI Taxonomy" id="2823368"/>
    <lineage>
        <taxon>Archaea</taxon>
        <taxon>Methanobacteriati</taxon>
        <taxon>Thermoplasmatota</taxon>
        <taxon>Thermoplasmata</taxon>
        <taxon>Candidatus Sysuiplasmatales</taxon>
        <taxon>Candidatus Sysuiplasmataceae</taxon>
        <taxon>Candidatus Sysuiplasma</taxon>
    </lineage>
</organism>
<comment type="caution">
    <text evidence="12">The sequence shown here is derived from an EMBL/GenBank/DDBJ whole genome shotgun (WGS) entry which is preliminary data.</text>
</comment>
<dbReference type="Proteomes" id="UP000716004">
    <property type="component" value="Unassembled WGS sequence"/>
</dbReference>
<keyword evidence="6 8" id="KW-0274">FAD</keyword>
<feature type="domain" description="Acyl-CoA dehydrogenase/oxidase C-terminal" evidence="9">
    <location>
        <begin position="230"/>
        <end position="390"/>
    </location>
</feature>
<evidence type="ECO:0000259" key="11">
    <source>
        <dbReference type="Pfam" id="PF02771"/>
    </source>
</evidence>